<comment type="caution">
    <text evidence="4">The sequence shown here is derived from an EMBL/GenBank/DDBJ whole genome shotgun (WGS) entry which is preliminary data.</text>
</comment>
<evidence type="ECO:0000256" key="1">
    <source>
        <dbReference type="SAM" id="Coils"/>
    </source>
</evidence>
<dbReference type="RefSeq" id="WP_052510311.1">
    <property type="nucleotide sequence ID" value="NZ_BBML01000003.1"/>
</dbReference>
<dbReference type="STRING" id="319236.BST91_02740"/>
<feature type="coiled-coil region" evidence="1">
    <location>
        <begin position="72"/>
        <end position="99"/>
    </location>
</feature>
<keyword evidence="5" id="KW-1185">Reference proteome</keyword>
<reference evidence="4" key="1">
    <citation type="journal article" date="2014" name="Genome Announc.">
        <title>Draft Genome Sequences of Marine Flavobacterium Nonlabens Strains NR17, NR24, NR27, NR32, NR33, and Ara13.</title>
        <authorList>
            <person name="Nakanishi M."/>
            <person name="Meirelles P."/>
            <person name="Suzuki R."/>
            <person name="Takatani N."/>
            <person name="Mino S."/>
            <person name="Suda W."/>
            <person name="Oshima K."/>
            <person name="Hattori M."/>
            <person name="Ohkuma M."/>
            <person name="Hosokawa M."/>
            <person name="Miyashita K."/>
            <person name="Thompson F.L."/>
            <person name="Niwa A."/>
            <person name="Sawabe T."/>
            <person name="Sawabe T."/>
        </authorList>
    </citation>
    <scope>NUCLEOTIDE SEQUENCE [LARGE SCALE GENOMIC DNA]</scope>
    <source>
        <strain evidence="4">JCM 19294</strain>
    </source>
</reference>
<name>A0A090Q386_9FLAO</name>
<dbReference type="PROSITE" id="PS51257">
    <property type="entry name" value="PROKAR_LIPOPROTEIN"/>
    <property type="match status" value="1"/>
</dbReference>
<evidence type="ECO:0000313" key="5">
    <source>
        <dbReference type="Proteomes" id="UP000029221"/>
    </source>
</evidence>
<dbReference type="EMBL" id="BBML01000003">
    <property type="protein sequence ID" value="GAK96672.1"/>
    <property type="molecule type" value="Genomic_DNA"/>
</dbReference>
<evidence type="ECO:0000313" key="4">
    <source>
        <dbReference type="EMBL" id="GAK96672.1"/>
    </source>
</evidence>
<feature type="domain" description="DUF3347" evidence="3">
    <location>
        <begin position="58"/>
        <end position="126"/>
    </location>
</feature>
<dbReference type="Proteomes" id="UP000029221">
    <property type="component" value="Unassembled WGS sequence"/>
</dbReference>
<feature type="signal peptide" evidence="2">
    <location>
        <begin position="1"/>
        <end position="21"/>
    </location>
</feature>
<keyword evidence="1" id="KW-0175">Coiled coil</keyword>
<sequence length="177" mass="20113">MKKLKITIATLSILIAFSCKDAHQDAQVESNEVEQISEKEQQTAEVSFSKDMTGKLWNNYLKVKTALVESDAEKVQAAAQSLSQNFSEQQEELKSIAQQMASTDDLDKQRELFSKINEQAESLFKNELNNGTIYKQYCPMAFNNTGGYWFSDVDQIRNPYFGDRMLKCGNVAETIKK</sequence>
<dbReference type="InterPro" id="IPR021782">
    <property type="entry name" value="DUF3347"/>
</dbReference>
<dbReference type="AlphaFoldDB" id="A0A090Q386"/>
<dbReference type="eggNOG" id="COG0845">
    <property type="taxonomic scope" value="Bacteria"/>
</dbReference>
<dbReference type="Pfam" id="PF11827">
    <property type="entry name" value="DUF3347"/>
    <property type="match status" value="1"/>
</dbReference>
<protein>
    <submittedName>
        <fullName evidence="4">Probable co/Zn/Cd efflux system membrane fusion protein</fullName>
    </submittedName>
</protein>
<evidence type="ECO:0000259" key="3">
    <source>
        <dbReference type="Pfam" id="PF11827"/>
    </source>
</evidence>
<evidence type="ECO:0000256" key="2">
    <source>
        <dbReference type="SAM" id="SignalP"/>
    </source>
</evidence>
<keyword evidence="2" id="KW-0732">Signal</keyword>
<feature type="chain" id="PRO_5001861491" evidence="2">
    <location>
        <begin position="22"/>
        <end position="177"/>
    </location>
</feature>
<proteinExistence type="predicted"/>
<organism evidence="4 5">
    <name type="scientific">Nonlabens tegetincola</name>
    <dbReference type="NCBI Taxonomy" id="323273"/>
    <lineage>
        <taxon>Bacteria</taxon>
        <taxon>Pseudomonadati</taxon>
        <taxon>Bacteroidota</taxon>
        <taxon>Flavobacteriia</taxon>
        <taxon>Flavobacteriales</taxon>
        <taxon>Flavobacteriaceae</taxon>
        <taxon>Nonlabens</taxon>
    </lineage>
</organism>
<gene>
    <name evidence="4" type="ORF">JCM19294_981</name>
</gene>
<accession>A0A090Q386</accession>